<dbReference type="Pfam" id="PF23598">
    <property type="entry name" value="LRR_14"/>
    <property type="match status" value="1"/>
</dbReference>
<evidence type="ECO:0000256" key="6">
    <source>
        <dbReference type="ARBA" id="ARBA00023054"/>
    </source>
</evidence>
<comment type="caution">
    <text evidence="11">The sequence shown here is derived from an EMBL/GenBank/DDBJ whole genome shotgun (WGS) entry which is preliminary data.</text>
</comment>
<dbReference type="Proteomes" id="UP000324897">
    <property type="component" value="Chromosome 4"/>
</dbReference>
<dbReference type="InterPro" id="IPR042197">
    <property type="entry name" value="Apaf_helical"/>
</dbReference>
<evidence type="ECO:0000256" key="3">
    <source>
        <dbReference type="ARBA" id="ARBA00022737"/>
    </source>
</evidence>
<evidence type="ECO:0000259" key="7">
    <source>
        <dbReference type="Pfam" id="PF00931"/>
    </source>
</evidence>
<dbReference type="SUPFAM" id="SSF52540">
    <property type="entry name" value="P-loop containing nucleoside triphosphate hydrolases"/>
    <property type="match status" value="1"/>
</dbReference>
<evidence type="ECO:0000259" key="9">
    <source>
        <dbReference type="Pfam" id="PF23559"/>
    </source>
</evidence>
<dbReference type="GO" id="GO:0002758">
    <property type="term" value="P:innate immune response-activating signaling pathway"/>
    <property type="evidence" value="ECO:0007669"/>
    <property type="project" value="UniProtKB-ARBA"/>
</dbReference>
<dbReference type="Pfam" id="PF23559">
    <property type="entry name" value="WHD_DRP"/>
    <property type="match status" value="1"/>
</dbReference>
<feature type="domain" description="NB-ARC" evidence="7">
    <location>
        <begin position="178"/>
        <end position="367"/>
    </location>
</feature>
<dbReference type="PANTHER" id="PTHR23155:SF1005">
    <property type="entry name" value="OS07G0197300 PROTEIN"/>
    <property type="match status" value="1"/>
</dbReference>
<feature type="domain" description="Disease resistance R13L4/SHOC-2-like LRR" evidence="10">
    <location>
        <begin position="586"/>
        <end position="916"/>
    </location>
</feature>
<organism evidence="11 12">
    <name type="scientific">Eragrostis curvula</name>
    <name type="common">weeping love grass</name>
    <dbReference type="NCBI Taxonomy" id="38414"/>
    <lineage>
        <taxon>Eukaryota</taxon>
        <taxon>Viridiplantae</taxon>
        <taxon>Streptophyta</taxon>
        <taxon>Embryophyta</taxon>
        <taxon>Tracheophyta</taxon>
        <taxon>Spermatophyta</taxon>
        <taxon>Magnoliopsida</taxon>
        <taxon>Liliopsida</taxon>
        <taxon>Poales</taxon>
        <taxon>Poaceae</taxon>
        <taxon>PACMAD clade</taxon>
        <taxon>Chloridoideae</taxon>
        <taxon>Eragrostideae</taxon>
        <taxon>Eragrostidinae</taxon>
        <taxon>Eragrostis</taxon>
    </lineage>
</organism>
<keyword evidence="5" id="KW-0611">Plant defense</keyword>
<gene>
    <name evidence="11" type="ORF">EJB05_15311</name>
</gene>
<feature type="non-terminal residue" evidence="11">
    <location>
        <position position="1"/>
    </location>
</feature>
<keyword evidence="3" id="KW-0677">Repeat</keyword>
<protein>
    <recommendedName>
        <fullName evidence="13">AAA+ ATPase domain-containing protein</fullName>
    </recommendedName>
</protein>
<dbReference type="GO" id="GO:0009626">
    <property type="term" value="P:plant-type hypersensitive response"/>
    <property type="evidence" value="ECO:0007669"/>
    <property type="project" value="UniProtKB-ARBA"/>
</dbReference>
<comment type="similarity">
    <text evidence="1">Belongs to the disease resistance NB-LRR family.</text>
</comment>
<keyword evidence="6" id="KW-0175">Coiled coil</keyword>
<dbReference type="Gene3D" id="3.80.10.10">
    <property type="entry name" value="Ribonuclease Inhibitor"/>
    <property type="match status" value="1"/>
</dbReference>
<dbReference type="InterPro" id="IPR055414">
    <property type="entry name" value="LRR_R13L4/SHOC2-like"/>
</dbReference>
<dbReference type="AlphaFoldDB" id="A0A5J9W2N5"/>
<reference evidence="11 12" key="1">
    <citation type="journal article" date="2019" name="Sci. Rep.">
        <title>A high-quality genome of Eragrostis curvula grass provides insights into Poaceae evolution and supports new strategies to enhance forage quality.</title>
        <authorList>
            <person name="Carballo J."/>
            <person name="Santos B.A.C.M."/>
            <person name="Zappacosta D."/>
            <person name="Garbus I."/>
            <person name="Selva J.P."/>
            <person name="Gallo C.A."/>
            <person name="Diaz A."/>
            <person name="Albertini E."/>
            <person name="Caccamo M."/>
            <person name="Echenique V."/>
        </authorList>
    </citation>
    <scope>NUCLEOTIDE SEQUENCE [LARGE SCALE GENOMIC DNA]</scope>
    <source>
        <strain evidence="12">cv. Victoria</strain>
        <tissue evidence="11">Leaf</tissue>
    </source>
</reference>
<dbReference type="InterPro" id="IPR032675">
    <property type="entry name" value="LRR_dom_sf"/>
</dbReference>
<dbReference type="Pfam" id="PF18052">
    <property type="entry name" value="Rx_N"/>
    <property type="match status" value="1"/>
</dbReference>
<keyword evidence="2" id="KW-0433">Leucine-rich repeat</keyword>
<dbReference type="Gene3D" id="1.10.8.430">
    <property type="entry name" value="Helical domain of apoptotic protease-activating factors"/>
    <property type="match status" value="1"/>
</dbReference>
<evidence type="ECO:0000256" key="2">
    <source>
        <dbReference type="ARBA" id="ARBA00022614"/>
    </source>
</evidence>
<dbReference type="GO" id="GO:0042742">
    <property type="term" value="P:defense response to bacterium"/>
    <property type="evidence" value="ECO:0007669"/>
    <property type="project" value="UniProtKB-ARBA"/>
</dbReference>
<dbReference type="GO" id="GO:0043531">
    <property type="term" value="F:ADP binding"/>
    <property type="evidence" value="ECO:0007669"/>
    <property type="project" value="InterPro"/>
</dbReference>
<dbReference type="InterPro" id="IPR044974">
    <property type="entry name" value="Disease_R_plants"/>
</dbReference>
<dbReference type="Gramene" id="TVU41764">
    <property type="protein sequence ID" value="TVU41764"/>
    <property type="gene ID" value="EJB05_15311"/>
</dbReference>
<dbReference type="InterPro" id="IPR002182">
    <property type="entry name" value="NB-ARC"/>
</dbReference>
<dbReference type="PANTHER" id="PTHR23155">
    <property type="entry name" value="DISEASE RESISTANCE PROTEIN RP"/>
    <property type="match status" value="1"/>
</dbReference>
<dbReference type="InterPro" id="IPR058922">
    <property type="entry name" value="WHD_DRP"/>
</dbReference>
<dbReference type="EMBL" id="RWGY01000007">
    <property type="protein sequence ID" value="TVU41764.1"/>
    <property type="molecule type" value="Genomic_DNA"/>
</dbReference>
<dbReference type="SUPFAM" id="SSF52058">
    <property type="entry name" value="L domain-like"/>
    <property type="match status" value="1"/>
</dbReference>
<dbReference type="InterPro" id="IPR027417">
    <property type="entry name" value="P-loop_NTPase"/>
</dbReference>
<evidence type="ECO:0000259" key="10">
    <source>
        <dbReference type="Pfam" id="PF23598"/>
    </source>
</evidence>
<keyword evidence="12" id="KW-1185">Reference proteome</keyword>
<dbReference type="InterPro" id="IPR036388">
    <property type="entry name" value="WH-like_DNA-bd_sf"/>
</dbReference>
<keyword evidence="4" id="KW-0547">Nucleotide-binding</keyword>
<accession>A0A5J9W2N5</accession>
<dbReference type="FunFam" id="1.10.10.10:FF:000322">
    <property type="entry name" value="Probable disease resistance protein At1g63360"/>
    <property type="match status" value="1"/>
</dbReference>
<evidence type="ECO:0000313" key="12">
    <source>
        <dbReference type="Proteomes" id="UP000324897"/>
    </source>
</evidence>
<evidence type="ECO:0000256" key="5">
    <source>
        <dbReference type="ARBA" id="ARBA00022821"/>
    </source>
</evidence>
<dbReference type="CDD" id="cd14798">
    <property type="entry name" value="RX-CC_like"/>
    <property type="match status" value="1"/>
</dbReference>
<evidence type="ECO:0000313" key="11">
    <source>
        <dbReference type="EMBL" id="TVU41764.1"/>
    </source>
</evidence>
<dbReference type="OrthoDB" id="687344at2759"/>
<sequence length="948" mass="105953">MVGAAGAAQSLISNVGQLLAAEYQQLSGVGGEVAELRDDLAAINALLLMQSEAKDGVVDHFIKEIMKQVRELAYDSEDRIDLYRLRIKCRQGDGVFARMKHLLVTLFPRRGLAGDIRALRSRAIDISERHARYGVNREALGWSPASSAAPMLTASAPGQLLSRAKDDAGHRLVVGMKHQIDTLAERLKAPAEAEHQRKVFSIVGFGGVGKTTLAAEVCRLLEADFPYQAFVSVSQAFDPARDLKALLKRVLEQIVKPKEKGIVEEASLDGTDGFDEHQLAEKLDEGLQDKRYLIVIDDVWLIRAWEAIQSVLPENNCNSRIIVTTRIETVAKACSPVSAGKDLIHHMQPLNFEDSKRLFLSIVFGSTDAIYPVELEEVMGNIIKRCGGIPLAIVNVASVLAGFKSSGQIDKWDTICKSIGSQMESNPTLEGMRHIVTLSFNHLPHELKGCMIYFSNFPEDYAIRKDRLLCRWIAEGLVSEKRGLTMMEVAESYLDELLSRNMIEEDHTDLLGTSIRSYRVHDMLLEAMVSRSLVANFVSLQGGSYDGMSYDRIRHLSIHGSVNGSYSPLKRRAAAHRDAMEVNVQHVRSLSMFDPEGHTILDGLRKFTLLRVLDLEDCNGVTDKHVRYACQLYLLKFLSFKGTNISVVPPQVENLEHLQTLDVREILLENLPKTVTKLERLECLYLLGRRGNMEWILPQGLCKMKALRELGIACLGNDAEVAREVGELEQLQRLGLYIKTNRMDVLQQLALSLSKRHSLRTLTIKVDMRSDNKVMNFLHDLPTPPRLLRSLQIHGAIDGLPTWVGTLAYLNMFTIVSISLDVDQLFSVLHQLPNLKILYMGLKGCSNDKVAARTSQKFPVLSHFKILGAQPNIIQFEEGYMEILEQLVLGTGRNKSETSIIGLEHLTNLKKVTIEGFKDSPAMNHVMGQLKAWNDGLPKPLQVAVKYY</sequence>
<dbReference type="PRINTS" id="PR00364">
    <property type="entry name" value="DISEASERSIST"/>
</dbReference>
<dbReference type="InterPro" id="IPR038005">
    <property type="entry name" value="RX-like_CC"/>
</dbReference>
<dbReference type="Gene3D" id="1.20.5.4130">
    <property type="match status" value="1"/>
</dbReference>
<evidence type="ECO:0000256" key="1">
    <source>
        <dbReference type="ARBA" id="ARBA00008894"/>
    </source>
</evidence>
<dbReference type="Pfam" id="PF00931">
    <property type="entry name" value="NB-ARC"/>
    <property type="match status" value="1"/>
</dbReference>
<evidence type="ECO:0008006" key="13">
    <source>
        <dbReference type="Google" id="ProtNLM"/>
    </source>
</evidence>
<feature type="domain" description="Disease resistance protein winged helix" evidence="9">
    <location>
        <begin position="457"/>
        <end position="525"/>
    </location>
</feature>
<evidence type="ECO:0000259" key="8">
    <source>
        <dbReference type="Pfam" id="PF18052"/>
    </source>
</evidence>
<proteinExistence type="inferred from homology"/>
<dbReference type="Gene3D" id="3.40.50.300">
    <property type="entry name" value="P-loop containing nucleotide triphosphate hydrolases"/>
    <property type="match status" value="1"/>
</dbReference>
<feature type="domain" description="Disease resistance N-terminal" evidence="8">
    <location>
        <begin position="8"/>
        <end position="92"/>
    </location>
</feature>
<dbReference type="Gene3D" id="1.10.10.10">
    <property type="entry name" value="Winged helix-like DNA-binding domain superfamily/Winged helix DNA-binding domain"/>
    <property type="match status" value="1"/>
</dbReference>
<evidence type="ECO:0000256" key="4">
    <source>
        <dbReference type="ARBA" id="ARBA00022741"/>
    </source>
</evidence>
<name>A0A5J9W2N5_9POAL</name>
<dbReference type="InterPro" id="IPR041118">
    <property type="entry name" value="Rx_N"/>
</dbReference>